<protein>
    <recommendedName>
        <fullName evidence="3">Glycosyltransferase</fullName>
    </recommendedName>
</protein>
<evidence type="ECO:0008006" key="3">
    <source>
        <dbReference type="Google" id="ProtNLM"/>
    </source>
</evidence>
<keyword evidence="2" id="KW-1185">Reference proteome</keyword>
<dbReference type="NCBIfam" id="TIGR04282">
    <property type="entry name" value="glyco_like_cofC"/>
    <property type="match status" value="1"/>
</dbReference>
<proteinExistence type="predicted"/>
<dbReference type="AlphaFoldDB" id="A0A1I6MEZ6"/>
<dbReference type="PANTHER" id="PTHR36529:SF1">
    <property type="entry name" value="GLYCOSYLTRANSFERASE"/>
    <property type="match status" value="1"/>
</dbReference>
<dbReference type="PANTHER" id="PTHR36529">
    <property type="entry name" value="SLL1095 PROTEIN"/>
    <property type="match status" value="1"/>
</dbReference>
<dbReference type="RefSeq" id="WP_089839426.1">
    <property type="nucleotide sequence ID" value="NZ_FOZL01000001.1"/>
</dbReference>
<dbReference type="InterPro" id="IPR018641">
    <property type="entry name" value="Trfase_1_rSAM/seldom-assoc"/>
</dbReference>
<dbReference type="Pfam" id="PF09837">
    <property type="entry name" value="DUF2064"/>
    <property type="match status" value="1"/>
</dbReference>
<accession>A0A1I6MEZ6</accession>
<reference evidence="1 2" key="1">
    <citation type="submission" date="2016-10" db="EMBL/GenBank/DDBJ databases">
        <authorList>
            <person name="de Groot N.N."/>
        </authorList>
    </citation>
    <scope>NUCLEOTIDE SEQUENCE [LARGE SCALE GENOMIC DNA]</scope>
    <source>
        <strain evidence="1 2">DSM 21001</strain>
    </source>
</reference>
<evidence type="ECO:0000313" key="2">
    <source>
        <dbReference type="Proteomes" id="UP000199024"/>
    </source>
</evidence>
<dbReference type="Gene3D" id="3.90.550.10">
    <property type="entry name" value="Spore Coat Polysaccharide Biosynthesis Protein SpsA, Chain A"/>
    <property type="match status" value="1"/>
</dbReference>
<dbReference type="STRING" id="474950.SAMN05421771_2500"/>
<dbReference type="Proteomes" id="UP000199024">
    <property type="component" value="Unassembled WGS sequence"/>
</dbReference>
<evidence type="ECO:0000313" key="1">
    <source>
        <dbReference type="EMBL" id="SFS14285.1"/>
    </source>
</evidence>
<gene>
    <name evidence="1" type="ORF">SAMN05421771_2500</name>
</gene>
<dbReference type="InterPro" id="IPR029044">
    <property type="entry name" value="Nucleotide-diphossugar_trans"/>
</dbReference>
<sequence length="248" mass="26237">MSYPVLKAGQPDQSRSGLCALAVMAKAPRPGKVKTRLAPPLTLDQSAALNICFLKDTTQNIDSIEAAAGLVCYTPVGDESLFDTLLPPSFALIPQREGTFGERLLAAAQDILSTGFGSVCLIDSDSPTVPAAAFAQAAEALAQPGDRIVLGPSDDGGYYLIGLKQAHPEPFQNITWSTSVVCAETIERIAAAGIELVLLPTWYDVDDGATLAVLRAELLEATPPPFTTLPGYAAPHTHTFLEDMEQAR</sequence>
<organism evidence="1 2">
    <name type="scientific">Granulicella pectinivorans</name>
    <dbReference type="NCBI Taxonomy" id="474950"/>
    <lineage>
        <taxon>Bacteria</taxon>
        <taxon>Pseudomonadati</taxon>
        <taxon>Acidobacteriota</taxon>
        <taxon>Terriglobia</taxon>
        <taxon>Terriglobales</taxon>
        <taxon>Acidobacteriaceae</taxon>
        <taxon>Granulicella</taxon>
    </lineage>
</organism>
<dbReference type="SUPFAM" id="SSF53448">
    <property type="entry name" value="Nucleotide-diphospho-sugar transferases"/>
    <property type="match status" value="1"/>
</dbReference>
<dbReference type="OrthoDB" id="9810303at2"/>
<dbReference type="EMBL" id="FOZL01000001">
    <property type="protein sequence ID" value="SFS14285.1"/>
    <property type="molecule type" value="Genomic_DNA"/>
</dbReference>
<name>A0A1I6MEZ6_9BACT</name>